<accession>A0A7Z2S6Y1</accession>
<dbReference type="InterPro" id="IPR001610">
    <property type="entry name" value="PAC"/>
</dbReference>
<evidence type="ECO:0000256" key="3">
    <source>
        <dbReference type="ARBA" id="ARBA00022553"/>
    </source>
</evidence>
<evidence type="ECO:0000256" key="1">
    <source>
        <dbReference type="ARBA" id="ARBA00000085"/>
    </source>
</evidence>
<dbReference type="InterPro" id="IPR013655">
    <property type="entry name" value="PAS_fold_3"/>
</dbReference>
<keyword evidence="3" id="KW-0597">Phosphoprotein</keyword>
<keyword evidence="10" id="KW-1185">Reference proteome</keyword>
<evidence type="ECO:0000259" key="7">
    <source>
        <dbReference type="PROSITE" id="PS50109"/>
    </source>
</evidence>
<dbReference type="InterPro" id="IPR003594">
    <property type="entry name" value="HATPase_dom"/>
</dbReference>
<dbReference type="InterPro" id="IPR003661">
    <property type="entry name" value="HisK_dim/P_dom"/>
</dbReference>
<evidence type="ECO:0000256" key="5">
    <source>
        <dbReference type="ARBA" id="ARBA00022777"/>
    </source>
</evidence>
<dbReference type="SMART" id="SM00091">
    <property type="entry name" value="PAS"/>
    <property type="match status" value="2"/>
</dbReference>
<keyword evidence="4" id="KW-0808">Transferase</keyword>
<dbReference type="InterPro" id="IPR013656">
    <property type="entry name" value="PAS_4"/>
</dbReference>
<evidence type="ECO:0000256" key="2">
    <source>
        <dbReference type="ARBA" id="ARBA00012438"/>
    </source>
</evidence>
<evidence type="ECO:0000313" key="9">
    <source>
        <dbReference type="EMBL" id="QHL89776.1"/>
    </source>
</evidence>
<reference evidence="9 10" key="1">
    <citation type="submission" date="2020-01" db="EMBL/GenBank/DDBJ databases">
        <title>Sphingomonas sp. C33 whole genome sequece.</title>
        <authorList>
            <person name="Park C."/>
        </authorList>
    </citation>
    <scope>NUCLEOTIDE SEQUENCE [LARGE SCALE GENOMIC DNA]</scope>
    <source>
        <strain evidence="9 10">C33</strain>
    </source>
</reference>
<dbReference type="Gene3D" id="1.10.287.130">
    <property type="match status" value="1"/>
</dbReference>
<comment type="catalytic activity">
    <reaction evidence="1">
        <text>ATP + protein L-histidine = ADP + protein N-phospho-L-histidine.</text>
        <dbReference type="EC" id="2.7.13.3"/>
    </reaction>
</comment>
<dbReference type="KEGG" id="schy:GVO57_01725"/>
<organism evidence="9 10">
    <name type="scientific">Sphingomonas changnyeongensis</name>
    <dbReference type="NCBI Taxonomy" id="2698679"/>
    <lineage>
        <taxon>Bacteria</taxon>
        <taxon>Pseudomonadati</taxon>
        <taxon>Pseudomonadota</taxon>
        <taxon>Alphaproteobacteria</taxon>
        <taxon>Sphingomonadales</taxon>
        <taxon>Sphingomonadaceae</taxon>
        <taxon>Sphingomonas</taxon>
    </lineage>
</organism>
<sequence length="684" mass="73986">MTGIAGPVHDVPATAPDNGRLPAATGHPTLSPRDLDPIIRFAAELCSADGAAFAQPLPGGGHLLVARTGIVPEQLPPGPDEGLHADGISWVADLDAGSQGLGAALAAAGIAARFLAEAPVIDDGGQCAGVLFLIAAAPRPAGLTMVERHGLELLAGQILGLIRLARARANEARQTQRLRARQARLTDSRRKLAELYRSAPVGLYMLDRRLRCRQINPRMIAMLGISGRENAPLPAGFNALMAPAHRHVIERGETLTDLPVEYLRDGADAGDPPREFLASLFPLRRRDGRTLGLIGAALDVTAALAQERRLREAEERYRLALGATRDAIWDWDLAHDRIIWSDGIQSQFGHMLAGNETPVDWWTAHVHDDDRARVVADLQAKIDGTALHWSAEYRFARADGSYAMVLDRGTLIRDEHGRVIRAIGAILDQSERKAAEAELRETQEDLLRVSRLTAMGAVASTLAHELNQPLTACANYLALLRTPKAEAEDGQYIRLMAAERATAEILRASEIVRRIRRFASTGELSRRPEPLAPVIWRAWESVRQLPGAQGMQFEVRIDSPAAIAAIDRVQIEQVLNNLMRNAVEAMAGRPDRRLVIAAMRVGEQSVIRIADNGPGLTAEMKTHLFEPFRTTKASGLGLGLPLCRTIVEAHGGRIWAEDGADGGTVFAISLPEDVPGQAEPAAAT</sequence>
<feature type="region of interest" description="Disordered" evidence="6">
    <location>
        <begin position="1"/>
        <end position="31"/>
    </location>
</feature>
<dbReference type="InterPro" id="IPR036890">
    <property type="entry name" value="HATPase_C_sf"/>
</dbReference>
<evidence type="ECO:0000256" key="6">
    <source>
        <dbReference type="SAM" id="MobiDB-lite"/>
    </source>
</evidence>
<name>A0A7Z2S6Y1_9SPHN</name>
<dbReference type="PANTHER" id="PTHR43304">
    <property type="entry name" value="PHYTOCHROME-LIKE PROTEIN CPH1"/>
    <property type="match status" value="1"/>
</dbReference>
<dbReference type="Pfam" id="PF08448">
    <property type="entry name" value="PAS_4"/>
    <property type="match status" value="1"/>
</dbReference>
<dbReference type="PROSITE" id="PS50109">
    <property type="entry name" value="HIS_KIN"/>
    <property type="match status" value="1"/>
</dbReference>
<dbReference type="SUPFAM" id="SSF55785">
    <property type="entry name" value="PYP-like sensor domain (PAS domain)"/>
    <property type="match status" value="2"/>
</dbReference>
<dbReference type="InterPro" id="IPR000014">
    <property type="entry name" value="PAS"/>
</dbReference>
<dbReference type="PRINTS" id="PR00344">
    <property type="entry name" value="BCTRLSENSOR"/>
</dbReference>
<evidence type="ECO:0000313" key="10">
    <source>
        <dbReference type="Proteomes" id="UP000464468"/>
    </source>
</evidence>
<dbReference type="InterPro" id="IPR052162">
    <property type="entry name" value="Sensor_kinase/Photoreceptor"/>
</dbReference>
<dbReference type="InterPro" id="IPR000700">
    <property type="entry name" value="PAS-assoc_C"/>
</dbReference>
<evidence type="ECO:0000259" key="8">
    <source>
        <dbReference type="PROSITE" id="PS50113"/>
    </source>
</evidence>
<dbReference type="NCBIfam" id="TIGR00229">
    <property type="entry name" value="sensory_box"/>
    <property type="match status" value="1"/>
</dbReference>
<protein>
    <recommendedName>
        <fullName evidence="2">histidine kinase</fullName>
        <ecNumber evidence="2">2.7.13.3</ecNumber>
    </recommendedName>
</protein>
<proteinExistence type="predicted"/>
<dbReference type="InterPro" id="IPR004358">
    <property type="entry name" value="Sig_transdc_His_kin-like_C"/>
</dbReference>
<dbReference type="PROSITE" id="PS50113">
    <property type="entry name" value="PAC"/>
    <property type="match status" value="1"/>
</dbReference>
<dbReference type="Pfam" id="PF08447">
    <property type="entry name" value="PAS_3"/>
    <property type="match status" value="1"/>
</dbReference>
<dbReference type="Proteomes" id="UP000464468">
    <property type="component" value="Chromosome"/>
</dbReference>
<dbReference type="SUPFAM" id="SSF47384">
    <property type="entry name" value="Homodimeric domain of signal transducing histidine kinase"/>
    <property type="match status" value="1"/>
</dbReference>
<keyword evidence="5" id="KW-0418">Kinase</keyword>
<dbReference type="SUPFAM" id="SSF55781">
    <property type="entry name" value="GAF domain-like"/>
    <property type="match status" value="1"/>
</dbReference>
<dbReference type="SUPFAM" id="SSF55874">
    <property type="entry name" value="ATPase domain of HSP90 chaperone/DNA topoisomerase II/histidine kinase"/>
    <property type="match status" value="1"/>
</dbReference>
<dbReference type="GO" id="GO:0000155">
    <property type="term" value="F:phosphorelay sensor kinase activity"/>
    <property type="evidence" value="ECO:0007669"/>
    <property type="project" value="InterPro"/>
</dbReference>
<dbReference type="SMART" id="SM00388">
    <property type="entry name" value="HisKA"/>
    <property type="match status" value="1"/>
</dbReference>
<dbReference type="SMART" id="SM00387">
    <property type="entry name" value="HATPase_c"/>
    <property type="match status" value="1"/>
</dbReference>
<dbReference type="RefSeq" id="WP_160591338.1">
    <property type="nucleotide sequence ID" value="NZ_CP047895.1"/>
</dbReference>
<dbReference type="EC" id="2.7.13.3" evidence="2"/>
<gene>
    <name evidence="9" type="ORF">GVO57_01725</name>
</gene>
<dbReference type="InterPro" id="IPR035965">
    <property type="entry name" value="PAS-like_dom_sf"/>
</dbReference>
<feature type="domain" description="PAC" evidence="8">
    <location>
        <begin position="389"/>
        <end position="441"/>
    </location>
</feature>
<dbReference type="SMART" id="SM00086">
    <property type="entry name" value="PAC"/>
    <property type="match status" value="1"/>
</dbReference>
<feature type="domain" description="Histidine kinase" evidence="7">
    <location>
        <begin position="461"/>
        <end position="674"/>
    </location>
</feature>
<dbReference type="CDD" id="cd00082">
    <property type="entry name" value="HisKA"/>
    <property type="match status" value="1"/>
</dbReference>
<dbReference type="Pfam" id="PF02518">
    <property type="entry name" value="HATPase_c"/>
    <property type="match status" value="1"/>
</dbReference>
<dbReference type="Pfam" id="PF00512">
    <property type="entry name" value="HisKA"/>
    <property type="match status" value="1"/>
</dbReference>
<dbReference type="AlphaFoldDB" id="A0A7Z2S6Y1"/>
<dbReference type="PANTHER" id="PTHR43304:SF1">
    <property type="entry name" value="PAC DOMAIN-CONTAINING PROTEIN"/>
    <property type="match status" value="1"/>
</dbReference>
<dbReference type="EMBL" id="CP047895">
    <property type="protein sequence ID" value="QHL89776.1"/>
    <property type="molecule type" value="Genomic_DNA"/>
</dbReference>
<dbReference type="InterPro" id="IPR005467">
    <property type="entry name" value="His_kinase_dom"/>
</dbReference>
<dbReference type="Gene3D" id="3.30.450.20">
    <property type="entry name" value="PAS domain"/>
    <property type="match status" value="2"/>
</dbReference>
<evidence type="ECO:0000256" key="4">
    <source>
        <dbReference type="ARBA" id="ARBA00022679"/>
    </source>
</evidence>
<dbReference type="Gene3D" id="3.30.565.10">
    <property type="entry name" value="Histidine kinase-like ATPase, C-terminal domain"/>
    <property type="match status" value="1"/>
</dbReference>
<dbReference type="InterPro" id="IPR036097">
    <property type="entry name" value="HisK_dim/P_sf"/>
</dbReference>
<dbReference type="CDD" id="cd00130">
    <property type="entry name" value="PAS"/>
    <property type="match status" value="2"/>
</dbReference>